<keyword evidence="1" id="KW-0479">Metal-binding</keyword>
<dbReference type="Gene3D" id="3.40.718.10">
    <property type="entry name" value="Isopropylmalate Dehydrogenase"/>
    <property type="match status" value="1"/>
</dbReference>
<dbReference type="GO" id="GO:0051287">
    <property type="term" value="F:NAD binding"/>
    <property type="evidence" value="ECO:0007669"/>
    <property type="project" value="InterPro"/>
</dbReference>
<dbReference type="EMBL" id="UGRI01000002">
    <property type="protein sequence ID" value="SUB32193.1"/>
    <property type="molecule type" value="Genomic_DNA"/>
</dbReference>
<evidence type="ECO:0000313" key="4">
    <source>
        <dbReference type="EMBL" id="SUB32193.1"/>
    </source>
</evidence>
<dbReference type="AlphaFoldDB" id="A0A379B0P3"/>
<dbReference type="SUPFAM" id="SSF53659">
    <property type="entry name" value="Isocitrate/Isopropylmalate dehydrogenase-like"/>
    <property type="match status" value="1"/>
</dbReference>
<dbReference type="EC" id="1.1.1.262" evidence="4"/>
<gene>
    <name evidence="4" type="primary">pdxA_1</name>
    <name evidence="4" type="ORF">NCTC11421_03624</name>
</gene>
<accession>A0A379B0P3</accession>
<organism evidence="4">
    <name type="scientific">Neisseria gonorrhoeae</name>
    <dbReference type="NCBI Taxonomy" id="485"/>
    <lineage>
        <taxon>Bacteria</taxon>
        <taxon>Pseudomonadati</taxon>
        <taxon>Pseudomonadota</taxon>
        <taxon>Betaproteobacteria</taxon>
        <taxon>Neisseriales</taxon>
        <taxon>Neisseriaceae</taxon>
        <taxon>Neisseria</taxon>
    </lineage>
</organism>
<proteinExistence type="predicted"/>
<evidence type="ECO:0000256" key="2">
    <source>
        <dbReference type="ARBA" id="ARBA00023002"/>
    </source>
</evidence>
<keyword evidence="3" id="KW-0520">NAD</keyword>
<reference evidence="4" key="1">
    <citation type="submission" date="2018-06" db="EMBL/GenBank/DDBJ databases">
        <authorList>
            <consortium name="Pathogen Informatics"/>
            <person name="Doyle S."/>
        </authorList>
    </citation>
    <scope>NUCLEOTIDE SEQUENCE [LARGE SCALE GENOMIC DNA]</scope>
    <source>
        <strain evidence="4">NCTC11421</strain>
    </source>
</reference>
<protein>
    <submittedName>
        <fullName evidence="4">4-hydroxythreonine-4-phosphate dehydrogenase</fullName>
        <ecNumber evidence="4">1.1.1.262</ecNumber>
    </submittedName>
</protein>
<name>A0A379B0P3_NEIGO</name>
<keyword evidence="2 4" id="KW-0560">Oxidoreductase</keyword>
<sequence>MAQSRQRRLCAATLDTALAGISDGIFDGIVTAPLHKGIINAARASTGFFSGHTEYLAEKAARGRS</sequence>
<dbReference type="Pfam" id="PF04166">
    <property type="entry name" value="PdxA"/>
    <property type="match status" value="1"/>
</dbReference>
<dbReference type="GO" id="GO:0046872">
    <property type="term" value="F:metal ion binding"/>
    <property type="evidence" value="ECO:0007669"/>
    <property type="project" value="UniProtKB-KW"/>
</dbReference>
<evidence type="ECO:0000256" key="3">
    <source>
        <dbReference type="ARBA" id="ARBA00023027"/>
    </source>
</evidence>
<dbReference type="InterPro" id="IPR005255">
    <property type="entry name" value="PdxA_fam"/>
</dbReference>
<dbReference type="GO" id="GO:0050570">
    <property type="term" value="F:4-hydroxythreonine-4-phosphate dehydrogenase activity"/>
    <property type="evidence" value="ECO:0007669"/>
    <property type="project" value="UniProtKB-EC"/>
</dbReference>
<evidence type="ECO:0000256" key="1">
    <source>
        <dbReference type="ARBA" id="ARBA00022723"/>
    </source>
</evidence>